<dbReference type="EMBL" id="SRLO01000379">
    <property type="protein sequence ID" value="TNN58411.1"/>
    <property type="molecule type" value="Genomic_DNA"/>
</dbReference>
<comment type="caution">
    <text evidence="1">The sequence shown here is derived from an EMBL/GenBank/DDBJ whole genome shotgun (WGS) entry which is preliminary data.</text>
</comment>
<dbReference type="Proteomes" id="UP000314294">
    <property type="component" value="Unassembled WGS sequence"/>
</dbReference>
<proteinExistence type="predicted"/>
<organism evidence="1 2">
    <name type="scientific">Liparis tanakae</name>
    <name type="common">Tanaka's snailfish</name>
    <dbReference type="NCBI Taxonomy" id="230148"/>
    <lineage>
        <taxon>Eukaryota</taxon>
        <taxon>Metazoa</taxon>
        <taxon>Chordata</taxon>
        <taxon>Craniata</taxon>
        <taxon>Vertebrata</taxon>
        <taxon>Euteleostomi</taxon>
        <taxon>Actinopterygii</taxon>
        <taxon>Neopterygii</taxon>
        <taxon>Teleostei</taxon>
        <taxon>Neoteleostei</taxon>
        <taxon>Acanthomorphata</taxon>
        <taxon>Eupercaria</taxon>
        <taxon>Perciformes</taxon>
        <taxon>Cottioidei</taxon>
        <taxon>Cottales</taxon>
        <taxon>Liparidae</taxon>
        <taxon>Liparis</taxon>
    </lineage>
</organism>
<keyword evidence="2" id="KW-1185">Reference proteome</keyword>
<reference evidence="1 2" key="1">
    <citation type="submission" date="2019-03" db="EMBL/GenBank/DDBJ databases">
        <title>First draft genome of Liparis tanakae, snailfish: a comprehensive survey of snailfish specific genes.</title>
        <authorList>
            <person name="Kim W."/>
            <person name="Song I."/>
            <person name="Jeong J.-H."/>
            <person name="Kim D."/>
            <person name="Kim S."/>
            <person name="Ryu S."/>
            <person name="Song J.Y."/>
            <person name="Lee S.K."/>
        </authorList>
    </citation>
    <scope>NUCLEOTIDE SEQUENCE [LARGE SCALE GENOMIC DNA]</scope>
    <source>
        <tissue evidence="1">Muscle</tissue>
    </source>
</reference>
<gene>
    <name evidence="1" type="ORF">EYF80_031362</name>
</gene>
<accession>A0A4Z2GYP2</accession>
<evidence type="ECO:0000313" key="1">
    <source>
        <dbReference type="EMBL" id="TNN58411.1"/>
    </source>
</evidence>
<protein>
    <submittedName>
        <fullName evidence="1">Uncharacterized protein</fullName>
    </submittedName>
</protein>
<evidence type="ECO:0000313" key="2">
    <source>
        <dbReference type="Proteomes" id="UP000314294"/>
    </source>
</evidence>
<sequence>MPSRVLQPLKGDGHRVNAASTLMCQSARLLSGVTSRACVLMNTCLAFTMHAPGAAFSTADSSRRVPAPRRALSLALNTGLIIRCSKEDVLGTAIKSTQRSSITEYPTQHPIQNCSSKSSGWHRMWAACLDSFHFLLSTATPLSLQWSIKVSKSAVLHRASFSLKKKRAGAVMGMSWNSWMLSS</sequence>
<name>A0A4Z2GYP2_9TELE</name>
<dbReference type="AlphaFoldDB" id="A0A4Z2GYP2"/>